<feature type="compositionally biased region" description="Polar residues" evidence="1">
    <location>
        <begin position="72"/>
        <end position="81"/>
    </location>
</feature>
<sequence>MAESCSTPARHNSLHSPGFRKNSDEENICELSEQRGSFSDGGDGPTGSPGDAGIPLTYRRSGLGPPEDDASGSESFQSNAQKIIPPLFSYRLAQQQLKEMKKKAPP</sequence>
<organism evidence="2 3">
    <name type="scientific">Saguinus oedipus</name>
    <name type="common">Cotton-top tamarin</name>
    <name type="synonym">Oedipomidas oedipus</name>
    <dbReference type="NCBI Taxonomy" id="9490"/>
    <lineage>
        <taxon>Eukaryota</taxon>
        <taxon>Metazoa</taxon>
        <taxon>Chordata</taxon>
        <taxon>Craniata</taxon>
        <taxon>Vertebrata</taxon>
        <taxon>Euteleostomi</taxon>
        <taxon>Mammalia</taxon>
        <taxon>Eutheria</taxon>
        <taxon>Euarchontoglires</taxon>
        <taxon>Primates</taxon>
        <taxon>Haplorrhini</taxon>
        <taxon>Platyrrhini</taxon>
        <taxon>Cebidae</taxon>
        <taxon>Callitrichinae</taxon>
        <taxon>Saguinus</taxon>
    </lineage>
</organism>
<evidence type="ECO:0000256" key="1">
    <source>
        <dbReference type="SAM" id="MobiDB-lite"/>
    </source>
</evidence>
<feature type="region of interest" description="Disordered" evidence="1">
    <location>
        <begin position="1"/>
        <end position="82"/>
    </location>
</feature>
<protein>
    <submittedName>
        <fullName evidence="2">Thrombospondin type-1 domain-containing protein 1</fullName>
    </submittedName>
</protein>
<comment type="caution">
    <text evidence="2">The sequence shown here is derived from an EMBL/GenBank/DDBJ whole genome shotgun (WGS) entry which is preliminary data.</text>
</comment>
<dbReference type="PANTHER" id="PTHR16311:SF3">
    <property type="entry name" value="THROMBOSPONDIN TYPE-1 DOMAIN-CONTAINING PROTEIN 1"/>
    <property type="match status" value="1"/>
</dbReference>
<dbReference type="PANTHER" id="PTHR16311">
    <property type="entry name" value="THROMBOSPONDIN TYPE I DOMAIN-CONTAINING 1"/>
    <property type="match status" value="1"/>
</dbReference>
<dbReference type="InterPro" id="IPR038877">
    <property type="entry name" value="THSD1"/>
</dbReference>
<reference evidence="2 3" key="1">
    <citation type="submission" date="2023-05" db="EMBL/GenBank/DDBJ databases">
        <title>B98-5 Cell Line De Novo Hybrid Assembly: An Optical Mapping Approach.</title>
        <authorList>
            <person name="Kananen K."/>
            <person name="Auerbach J.A."/>
            <person name="Kautto E."/>
            <person name="Blachly J.S."/>
        </authorList>
    </citation>
    <scope>NUCLEOTIDE SEQUENCE [LARGE SCALE GENOMIC DNA]</scope>
    <source>
        <strain evidence="2">B95-8</strain>
        <tissue evidence="2">Cell line</tissue>
    </source>
</reference>
<evidence type="ECO:0000313" key="3">
    <source>
        <dbReference type="Proteomes" id="UP001266305"/>
    </source>
</evidence>
<dbReference type="Proteomes" id="UP001266305">
    <property type="component" value="Unassembled WGS sequence"/>
</dbReference>
<evidence type="ECO:0000313" key="2">
    <source>
        <dbReference type="EMBL" id="KAK2119041.1"/>
    </source>
</evidence>
<keyword evidence="3" id="KW-1185">Reference proteome</keyword>
<feature type="compositionally biased region" description="Polar residues" evidence="1">
    <location>
        <begin position="1"/>
        <end position="10"/>
    </location>
</feature>
<gene>
    <name evidence="2" type="primary">THSD1_2</name>
    <name evidence="2" type="ORF">P7K49_000427</name>
</gene>
<proteinExistence type="predicted"/>
<name>A0ABQ9WBR6_SAGOE</name>
<accession>A0ABQ9WBR6</accession>
<dbReference type="EMBL" id="JASSZA010000001">
    <property type="protein sequence ID" value="KAK2119041.1"/>
    <property type="molecule type" value="Genomic_DNA"/>
</dbReference>